<dbReference type="RefSeq" id="WP_095313160.1">
    <property type="nucleotide sequence ID" value="NZ_JAMAWL010000002.1"/>
</dbReference>
<accession>A0A417YDX2</accession>
<dbReference type="PANTHER" id="PTHR43054:SF1">
    <property type="entry name" value="SCYLLO-INOSITOL 2-DEHYDROGENASE (NADP(+)) IOLU"/>
    <property type="match status" value="1"/>
</dbReference>
<dbReference type="Gene3D" id="3.30.360.10">
    <property type="entry name" value="Dihydrodipicolinate Reductase, domain 2"/>
    <property type="match status" value="1"/>
</dbReference>
<dbReference type="SUPFAM" id="SSF55347">
    <property type="entry name" value="Glyceraldehyde-3-phosphate dehydrogenase-like, C-terminal domain"/>
    <property type="match status" value="1"/>
</dbReference>
<comment type="caution">
    <text evidence="3">The sequence shown here is derived from an EMBL/GenBank/DDBJ whole genome shotgun (WGS) entry which is preliminary data.</text>
</comment>
<dbReference type="OrthoDB" id="9815825at2"/>
<dbReference type="GO" id="GO:0000166">
    <property type="term" value="F:nucleotide binding"/>
    <property type="evidence" value="ECO:0007669"/>
    <property type="project" value="InterPro"/>
</dbReference>
<evidence type="ECO:0000313" key="4">
    <source>
        <dbReference type="Proteomes" id="UP000285456"/>
    </source>
</evidence>
<dbReference type="PANTHER" id="PTHR43054">
    <property type="match status" value="1"/>
</dbReference>
<dbReference type="SUPFAM" id="SSF51735">
    <property type="entry name" value="NAD(P)-binding Rossmann-fold domains"/>
    <property type="match status" value="1"/>
</dbReference>
<dbReference type="InterPro" id="IPR055170">
    <property type="entry name" value="GFO_IDH_MocA-like_dom"/>
</dbReference>
<organism evidence="3 4">
    <name type="scientific">Oceanobacillus profundus</name>
    <dbReference type="NCBI Taxonomy" id="372463"/>
    <lineage>
        <taxon>Bacteria</taxon>
        <taxon>Bacillati</taxon>
        <taxon>Bacillota</taxon>
        <taxon>Bacilli</taxon>
        <taxon>Bacillales</taxon>
        <taxon>Bacillaceae</taxon>
        <taxon>Oceanobacillus</taxon>
    </lineage>
</organism>
<name>A0A417YDX2_9BACI</name>
<dbReference type="Pfam" id="PF22725">
    <property type="entry name" value="GFO_IDH_MocA_C3"/>
    <property type="match status" value="1"/>
</dbReference>
<proteinExistence type="predicted"/>
<feature type="domain" description="Gfo/Idh/MocA-like oxidoreductase N-terminal" evidence="1">
    <location>
        <begin position="1"/>
        <end position="117"/>
    </location>
</feature>
<evidence type="ECO:0000313" key="3">
    <source>
        <dbReference type="EMBL" id="RHW30839.1"/>
    </source>
</evidence>
<evidence type="ECO:0000259" key="2">
    <source>
        <dbReference type="Pfam" id="PF22725"/>
    </source>
</evidence>
<dbReference type="Gene3D" id="3.40.50.720">
    <property type="entry name" value="NAD(P)-binding Rossmann-like Domain"/>
    <property type="match status" value="1"/>
</dbReference>
<dbReference type="EMBL" id="QWEH01000011">
    <property type="protein sequence ID" value="RHW30839.1"/>
    <property type="molecule type" value="Genomic_DNA"/>
</dbReference>
<dbReference type="InterPro" id="IPR036291">
    <property type="entry name" value="NAD(P)-bd_dom_sf"/>
</dbReference>
<reference evidence="3 4" key="1">
    <citation type="journal article" date="2007" name="Int. J. Syst. Evol. Microbiol.">
        <title>Oceanobacillus profundus sp. nov., isolated from a deep-sea sediment core.</title>
        <authorList>
            <person name="Kim Y.G."/>
            <person name="Choi D.H."/>
            <person name="Hyun S."/>
            <person name="Cho B.C."/>
        </authorList>
    </citation>
    <scope>NUCLEOTIDE SEQUENCE [LARGE SCALE GENOMIC DNA]</scope>
    <source>
        <strain evidence="3 4">DSM 18246</strain>
    </source>
</reference>
<keyword evidence="4" id="KW-1185">Reference proteome</keyword>
<gene>
    <name evidence="3" type="ORF">D1B32_15565</name>
</gene>
<feature type="domain" description="GFO/IDH/MocA-like oxidoreductase" evidence="2">
    <location>
        <begin position="132"/>
        <end position="246"/>
    </location>
</feature>
<dbReference type="InterPro" id="IPR000683">
    <property type="entry name" value="Gfo/Idh/MocA-like_OxRdtase_N"/>
</dbReference>
<evidence type="ECO:0000259" key="1">
    <source>
        <dbReference type="Pfam" id="PF01408"/>
    </source>
</evidence>
<dbReference type="AlphaFoldDB" id="A0A417YDX2"/>
<protein>
    <submittedName>
        <fullName evidence="3">Gfo/Idh/MocA family oxidoreductase</fullName>
    </submittedName>
</protein>
<dbReference type="Proteomes" id="UP000285456">
    <property type="component" value="Unassembled WGS sequence"/>
</dbReference>
<dbReference type="Pfam" id="PF01408">
    <property type="entry name" value="GFO_IDH_MocA"/>
    <property type="match status" value="1"/>
</dbReference>
<sequence length="327" mass="36763">MNIATIGTGRIVELFLSAVREVDGARCVAVYSRKEESAQALADKFDVSAIYTDLNEMMRDSAIDFVYIASPNSLHFEQAYLALQHGKHVICEKPFTSTIRETEQLIELAKQKQRMLFEAISTIHMPNYKLVKEHIASLGAIKFIQCNYSQFSSRYEVLLNGETPNIFSPKFSGGALVDINVYNLHFVMNLFGKPEKVSYTANKHGNGIDTSGVAVLSYPNFIAECVGAKDTQSMNFAMIQGEKGYLNVVNGANGCQEVMIMKENREIKLNTQTNENRLYYEVAEMQKIFAAKDFEKCYALLDYTKSVVEVLEAARKDAEIVFDADLR</sequence>